<keyword evidence="2" id="KW-1185">Reference proteome</keyword>
<dbReference type="AlphaFoldDB" id="A0A6V8P749"/>
<dbReference type="EMBL" id="BLRY01000037">
    <property type="protein sequence ID" value="GFP27464.1"/>
    <property type="molecule type" value="Genomic_DNA"/>
</dbReference>
<evidence type="ECO:0000313" key="2">
    <source>
        <dbReference type="Proteomes" id="UP000591948"/>
    </source>
</evidence>
<protein>
    <submittedName>
        <fullName evidence="1">Uncharacterized protein</fullName>
    </submittedName>
</protein>
<reference evidence="1 2" key="1">
    <citation type="journal article" date="2020" name="Front. Microbiol.">
        <title>Single-cell genomics of novel Actinobacteria with the Wood-Ljungdahl pathway discovered in a serpentinizing system.</title>
        <authorList>
            <person name="Merino N."/>
            <person name="Kawai M."/>
            <person name="Boyd E.S."/>
            <person name="Colman D.R."/>
            <person name="McGlynn S.E."/>
            <person name="Nealson K.H."/>
            <person name="Kurokawa K."/>
            <person name="Hongoh Y."/>
        </authorList>
    </citation>
    <scope>NUCLEOTIDE SEQUENCE [LARGE SCALE GENOMIC DNA]</scope>
    <source>
        <strain evidence="1 2">S33</strain>
    </source>
</reference>
<gene>
    <name evidence="1" type="ORF">HKBW3S33_00877</name>
</gene>
<sequence length="46" mass="4908">MQGKMTSLTTGRLTGLRKSSLFFSALEGNSLRVGSLKQGHDAVVQV</sequence>
<name>A0A6V8P749_9ACTN</name>
<dbReference type="Proteomes" id="UP000591948">
    <property type="component" value="Unassembled WGS sequence"/>
</dbReference>
<proteinExistence type="predicted"/>
<organism evidence="1 2">
    <name type="scientific">Candidatus Hakubella thermalkaliphila</name>
    <dbReference type="NCBI Taxonomy" id="2754717"/>
    <lineage>
        <taxon>Bacteria</taxon>
        <taxon>Bacillati</taxon>
        <taxon>Actinomycetota</taxon>
        <taxon>Actinomycetota incertae sedis</taxon>
        <taxon>Candidatus Hakubellales</taxon>
        <taxon>Candidatus Hakubellaceae</taxon>
        <taxon>Candidatus Hakubella</taxon>
    </lineage>
</organism>
<accession>A0A6V8P749</accession>
<evidence type="ECO:0000313" key="1">
    <source>
        <dbReference type="EMBL" id="GFP27464.1"/>
    </source>
</evidence>
<comment type="caution">
    <text evidence="1">The sequence shown here is derived from an EMBL/GenBank/DDBJ whole genome shotgun (WGS) entry which is preliminary data.</text>
</comment>